<keyword evidence="3" id="KW-1185">Reference proteome</keyword>
<accession>D1VX68</accession>
<proteinExistence type="predicted"/>
<reference evidence="2 3" key="1">
    <citation type="submission" date="2009-12" db="EMBL/GenBank/DDBJ databases">
        <title>Genome Sequence of Prevotella timonensis CRIS 5C-B1.</title>
        <authorList>
            <person name="Durkin A.S."/>
            <person name="Madupu R."/>
            <person name="Torralba M."/>
            <person name="Methe B."/>
            <person name="Sutton G."/>
            <person name="Strausberg R.L."/>
            <person name="Nelson K.E."/>
        </authorList>
    </citation>
    <scope>NUCLEOTIDE SEQUENCE [LARGE SCALE GENOMIC DNA]</scope>
    <source>
        <strain evidence="2 3">CRIS 5C-B1</strain>
    </source>
</reference>
<name>D1VX68_9BACT</name>
<dbReference type="Proteomes" id="UP000004001">
    <property type="component" value="Unassembled WGS sequence"/>
</dbReference>
<protein>
    <submittedName>
        <fullName evidence="2">Uncharacterized protein</fullName>
    </submittedName>
</protein>
<organism evidence="2 3">
    <name type="scientific">Hoylesella timonensis CRIS 5C-B1</name>
    <dbReference type="NCBI Taxonomy" id="679189"/>
    <lineage>
        <taxon>Bacteria</taxon>
        <taxon>Pseudomonadati</taxon>
        <taxon>Bacteroidota</taxon>
        <taxon>Bacteroidia</taxon>
        <taxon>Bacteroidales</taxon>
        <taxon>Prevotellaceae</taxon>
        <taxon>Hoylesella</taxon>
    </lineage>
</organism>
<evidence type="ECO:0000313" key="3">
    <source>
        <dbReference type="Proteomes" id="UP000004001"/>
    </source>
</evidence>
<comment type="caution">
    <text evidence="2">The sequence shown here is derived from an EMBL/GenBank/DDBJ whole genome shotgun (WGS) entry which is preliminary data.</text>
</comment>
<keyword evidence="1" id="KW-0812">Transmembrane</keyword>
<feature type="transmembrane region" description="Helical" evidence="1">
    <location>
        <begin position="6"/>
        <end position="22"/>
    </location>
</feature>
<evidence type="ECO:0000256" key="1">
    <source>
        <dbReference type="SAM" id="Phobius"/>
    </source>
</evidence>
<keyword evidence="1" id="KW-0472">Membrane</keyword>
<keyword evidence="1" id="KW-1133">Transmembrane helix</keyword>
<sequence length="43" mass="5156">MTNFANIAFWGVFFVVQIRFFHERAVRKTSNVDKNADNSWNYN</sequence>
<dbReference type="AlphaFoldDB" id="D1VX68"/>
<gene>
    <name evidence="2" type="ORF">HMPREF9019_0633</name>
</gene>
<dbReference type="EMBL" id="ADEF01000008">
    <property type="protein sequence ID" value="EFA98298.1"/>
    <property type="molecule type" value="Genomic_DNA"/>
</dbReference>
<evidence type="ECO:0000313" key="2">
    <source>
        <dbReference type="EMBL" id="EFA98298.1"/>
    </source>
</evidence>